<evidence type="ECO:0000313" key="2">
    <source>
        <dbReference type="EMBL" id="WHI59336.1"/>
    </source>
</evidence>
<reference evidence="2" key="1">
    <citation type="journal article" date="2023" name="Antibiotics">
        <title>Prevalence and Molecular Characterization of Methicillin-Resistant Staphylococci (MRS) and Mammaliicocci (MRM) in Dromedary Camels from Algeria: First Detection of SCCmec-mecC Hybrid in Methicillin-Resistant Mammaliicoccus lentus.</title>
        <authorList>
            <person name="Belhout C."/>
            <person name="Boyen F."/>
            <person name="Vereecke N."/>
            <person name="Theuns S."/>
            <person name="Taibi N."/>
            <person name="Stegger M."/>
            <person name="de la Fe-Rodriguez P.Y."/>
            <person name="Bouayad L."/>
            <person name="Elgroud R."/>
            <person name="Butaye P."/>
        </authorList>
    </citation>
    <scope>NUCLEOTIDE SEQUENCE</scope>
    <source>
        <strain evidence="2">7048</strain>
    </source>
</reference>
<name>A0AAX3W1X6_MAMLE</name>
<keyword evidence="1" id="KW-1133">Transmembrane helix</keyword>
<dbReference type="RefSeq" id="WP_282861879.1">
    <property type="nucleotide sequence ID" value="NZ_CP118848.1"/>
</dbReference>
<feature type="transmembrane region" description="Helical" evidence="1">
    <location>
        <begin position="7"/>
        <end position="30"/>
    </location>
</feature>
<dbReference type="EMBL" id="CP118848">
    <property type="protein sequence ID" value="WHI59336.1"/>
    <property type="molecule type" value="Genomic_DNA"/>
</dbReference>
<keyword evidence="1" id="KW-0472">Membrane</keyword>
<keyword evidence="1" id="KW-0812">Transmembrane</keyword>
<organism evidence="2 3">
    <name type="scientific">Mammaliicoccus lentus</name>
    <name type="common">Staphylococcus lentus</name>
    <dbReference type="NCBI Taxonomy" id="42858"/>
    <lineage>
        <taxon>Bacteria</taxon>
        <taxon>Bacillati</taxon>
        <taxon>Bacillota</taxon>
        <taxon>Bacilli</taxon>
        <taxon>Bacillales</taxon>
        <taxon>Staphylococcaceae</taxon>
        <taxon>Mammaliicoccus</taxon>
    </lineage>
</organism>
<accession>A0AAX3W1X6</accession>
<dbReference type="AlphaFoldDB" id="A0AAX3W1X6"/>
<protein>
    <submittedName>
        <fullName evidence="2">Uncharacterized protein</fullName>
    </submittedName>
</protein>
<evidence type="ECO:0000256" key="1">
    <source>
        <dbReference type="SAM" id="Phobius"/>
    </source>
</evidence>
<gene>
    <name evidence="2" type="ORF">PYH69_11500</name>
</gene>
<feature type="transmembrane region" description="Helical" evidence="1">
    <location>
        <begin position="65"/>
        <end position="83"/>
    </location>
</feature>
<sequence length="203" mass="24092">MKKSYFIATYAPLGYLLTMSFFTAIIGWMLNSFNYWMRHNELNEPKEVLSLSNSIKNIAEMSLTISGWLIWLWLLILSIEFFYRLKDKSLVLYLKSIKTTMSLRGFLFQKQIKTENQSLHGAQTPLEDTVVKEFNRAIGKSIVDIKRQSIRIFVKIPKSQQAQHMLKEKEAHMMKEIERRNNSYYFTKPDWTKYGLWIEGTKR</sequence>
<evidence type="ECO:0000313" key="3">
    <source>
        <dbReference type="Proteomes" id="UP001223261"/>
    </source>
</evidence>
<proteinExistence type="predicted"/>
<dbReference type="Proteomes" id="UP001223261">
    <property type="component" value="Chromosome"/>
</dbReference>